<dbReference type="InterPro" id="IPR008554">
    <property type="entry name" value="Glutaredoxin-like"/>
</dbReference>
<protein>
    <submittedName>
        <fullName evidence="1">Glutaredoxin family protein</fullName>
    </submittedName>
</protein>
<dbReference type="InterPro" id="IPR036249">
    <property type="entry name" value="Thioredoxin-like_sf"/>
</dbReference>
<name>A0ABV2W4R6_9ACTN</name>
<evidence type="ECO:0000313" key="2">
    <source>
        <dbReference type="Proteomes" id="UP001550378"/>
    </source>
</evidence>
<comment type="caution">
    <text evidence="1">The sequence shown here is derived from an EMBL/GenBank/DDBJ whole genome shotgun (WGS) entry which is preliminary data.</text>
</comment>
<sequence>MTDSTVRHRITLLTQADCAFCEHAKTVLAKVGADHPLDITEIDLTSEEGRRLGAEAGVLFAPGILLDGEPFSYGRLSERRLRRTLKAAATPAPTPKQ</sequence>
<gene>
    <name evidence="1" type="ORF">ABZ508_14345</name>
</gene>
<dbReference type="SUPFAM" id="SSF52833">
    <property type="entry name" value="Thioredoxin-like"/>
    <property type="match status" value="1"/>
</dbReference>
<dbReference type="Gene3D" id="3.40.30.10">
    <property type="entry name" value="Glutaredoxin"/>
    <property type="match status" value="1"/>
</dbReference>
<dbReference type="Pfam" id="PF05768">
    <property type="entry name" value="Glrx-like"/>
    <property type="match status" value="1"/>
</dbReference>
<dbReference type="Proteomes" id="UP001550378">
    <property type="component" value="Unassembled WGS sequence"/>
</dbReference>
<keyword evidence="2" id="KW-1185">Reference proteome</keyword>
<evidence type="ECO:0000313" key="1">
    <source>
        <dbReference type="EMBL" id="MEU0708529.1"/>
    </source>
</evidence>
<accession>A0ABV2W4R6</accession>
<organism evidence="1 2">
    <name type="scientific">Streptomyces lavendulocolor</name>
    <dbReference type="NCBI Taxonomy" id="67316"/>
    <lineage>
        <taxon>Bacteria</taxon>
        <taxon>Bacillati</taxon>
        <taxon>Actinomycetota</taxon>
        <taxon>Actinomycetes</taxon>
        <taxon>Kitasatosporales</taxon>
        <taxon>Streptomycetaceae</taxon>
        <taxon>Streptomyces</taxon>
    </lineage>
</organism>
<dbReference type="EMBL" id="JBEXZR010000010">
    <property type="protein sequence ID" value="MEU0708529.1"/>
    <property type="molecule type" value="Genomic_DNA"/>
</dbReference>
<proteinExistence type="predicted"/>
<reference evidence="1 2" key="1">
    <citation type="submission" date="2024-06" db="EMBL/GenBank/DDBJ databases">
        <title>The Natural Products Discovery Center: Release of the First 8490 Sequenced Strains for Exploring Actinobacteria Biosynthetic Diversity.</title>
        <authorList>
            <person name="Kalkreuter E."/>
            <person name="Kautsar S.A."/>
            <person name="Yang D."/>
            <person name="Bader C.D."/>
            <person name="Teijaro C.N."/>
            <person name="Fluegel L."/>
            <person name="Davis C.M."/>
            <person name="Simpson J.R."/>
            <person name="Lauterbach L."/>
            <person name="Steele A.D."/>
            <person name="Gui C."/>
            <person name="Meng S."/>
            <person name="Li G."/>
            <person name="Viehrig K."/>
            <person name="Ye F."/>
            <person name="Su P."/>
            <person name="Kiefer A.F."/>
            <person name="Nichols A."/>
            <person name="Cepeda A.J."/>
            <person name="Yan W."/>
            <person name="Fan B."/>
            <person name="Jiang Y."/>
            <person name="Adhikari A."/>
            <person name="Zheng C.-J."/>
            <person name="Schuster L."/>
            <person name="Cowan T.M."/>
            <person name="Smanski M.J."/>
            <person name="Chevrette M.G."/>
            <person name="De Carvalho L.P.S."/>
            <person name="Shen B."/>
        </authorList>
    </citation>
    <scope>NUCLEOTIDE SEQUENCE [LARGE SCALE GENOMIC DNA]</scope>
    <source>
        <strain evidence="1 2">NPDC006337</strain>
    </source>
</reference>
<dbReference type="RefSeq" id="WP_189898354.1">
    <property type="nucleotide sequence ID" value="NZ_JBEXZP010000132.1"/>
</dbReference>